<keyword evidence="4 6" id="KW-0720">Serine protease</keyword>
<reference evidence="9 10" key="1">
    <citation type="journal article" date="2019" name="Genome Biol. Evol.">
        <title>Day and night: Metabolic profiles and evolutionary relationships of six axenic non-marine cyanobacteria.</title>
        <authorList>
            <person name="Will S.E."/>
            <person name="Henke P."/>
            <person name="Boedeker C."/>
            <person name="Huang S."/>
            <person name="Brinkmann H."/>
            <person name="Rohde M."/>
            <person name="Jarek M."/>
            <person name="Friedl T."/>
            <person name="Seufert S."/>
            <person name="Schumacher M."/>
            <person name="Overmann J."/>
            <person name="Neumann-Schaal M."/>
            <person name="Petersen J."/>
        </authorList>
    </citation>
    <scope>NUCLEOTIDE SEQUENCE [LARGE SCALE GENOMIC DNA]</scope>
    <source>
        <strain evidence="9 10">PCC 6912</strain>
    </source>
</reference>
<dbReference type="PROSITE" id="PS51892">
    <property type="entry name" value="SUBTILASE"/>
    <property type="match status" value="1"/>
</dbReference>
<comment type="caution">
    <text evidence="9">The sequence shown here is derived from an EMBL/GenBank/DDBJ whole genome shotgun (WGS) entry which is preliminary data.</text>
</comment>
<accession>A0A433NR98</accession>
<protein>
    <recommendedName>
        <fullName evidence="8">Peptidase S8/S53 domain-containing protein</fullName>
    </recommendedName>
</protein>
<dbReference type="Gene3D" id="3.40.50.200">
    <property type="entry name" value="Peptidase S8/S53 domain"/>
    <property type="match status" value="1"/>
</dbReference>
<dbReference type="InterPro" id="IPR022398">
    <property type="entry name" value="Peptidase_S8_His-AS"/>
</dbReference>
<dbReference type="EMBL" id="RSCJ01000001">
    <property type="protein sequence ID" value="RUR86696.1"/>
    <property type="molecule type" value="Genomic_DNA"/>
</dbReference>
<dbReference type="InterPro" id="IPR034045">
    <property type="entry name" value="Pep_S8_CspA-like"/>
</dbReference>
<feature type="active site" description="Charge relay system" evidence="5 6">
    <location>
        <position position="186"/>
    </location>
</feature>
<dbReference type="InterPro" id="IPR015500">
    <property type="entry name" value="Peptidase_S8_subtilisin-rel"/>
</dbReference>
<keyword evidence="2 6" id="KW-0645">Protease</keyword>
<dbReference type="GO" id="GO:0004252">
    <property type="term" value="F:serine-type endopeptidase activity"/>
    <property type="evidence" value="ECO:0007669"/>
    <property type="project" value="UniProtKB-UniRule"/>
</dbReference>
<dbReference type="PROSITE" id="PS00136">
    <property type="entry name" value="SUBTILASE_ASP"/>
    <property type="match status" value="1"/>
</dbReference>
<dbReference type="CDD" id="cd07478">
    <property type="entry name" value="Peptidases_S8_CspA-like"/>
    <property type="match status" value="1"/>
</dbReference>
<keyword evidence="3 6" id="KW-0378">Hydrolase</keyword>
<dbReference type="Pfam" id="PF00082">
    <property type="entry name" value="Peptidase_S8"/>
    <property type="match status" value="2"/>
</dbReference>
<dbReference type="InterPro" id="IPR023827">
    <property type="entry name" value="Peptidase_S8_Asp-AS"/>
</dbReference>
<dbReference type="Gene3D" id="2.60.120.1290">
    <property type="match status" value="1"/>
</dbReference>
<dbReference type="PANTHER" id="PTHR43806">
    <property type="entry name" value="PEPTIDASE S8"/>
    <property type="match status" value="1"/>
</dbReference>
<evidence type="ECO:0000313" key="9">
    <source>
        <dbReference type="EMBL" id="RUR86696.1"/>
    </source>
</evidence>
<evidence type="ECO:0000256" key="7">
    <source>
        <dbReference type="RuleBase" id="RU003355"/>
    </source>
</evidence>
<evidence type="ECO:0000256" key="6">
    <source>
        <dbReference type="PROSITE-ProRule" id="PRU01240"/>
    </source>
</evidence>
<evidence type="ECO:0000256" key="4">
    <source>
        <dbReference type="ARBA" id="ARBA00022825"/>
    </source>
</evidence>
<evidence type="ECO:0000256" key="2">
    <source>
        <dbReference type="ARBA" id="ARBA00022670"/>
    </source>
</evidence>
<name>A0A433NR98_CHLFR</name>
<dbReference type="AlphaFoldDB" id="A0A433NR98"/>
<sequence length="582" mass="62334">MRHEKLSPGLLLAYEDYQREGQEALIPHKKSLGIVAPKTTLKPTRSVVFIYCDEQADLSHLLQYGIEVNQNTGTVRTAYLPLESLDALSEEDTVQRIKPSRKLHLRMDVASERVNLPEFKKATELTGKGVIIGVVDSGIDPKHPAFAGRILRIWDQTLPGEGVSEGGYGAELTEALLSVSQDTDGHGTHVAGIAAASDSSYNGVAPEAELVIVKTDLQDAHIADGVRYIFRVAREMGCPAVVNLSLGGHADAHDGSDSLSKIIDAETGPGRIVCCAAGNEGNDNIHGQTQVTGNRMHTMRFNVPSDQAGIVWLNGWYSKGGQLEVSVRSPKGFVTPFQAIVTDGNPSKAYTLSDARVEIVTPGPDPVNGEYNFFVQIRGVGNDRFIQPVQGGIWQLRVRKASGSDVRLDVWTLSDSPSVFFTGKSVSDAVKIGSPGAASSAITVASYTTKVKYTDIDNNKQEIGLELDNISEFSSEGPLRNGAQKPDVAAPGAMIISALSSNANLNRSMMVNSKFVAMAGTSMATPFVTGLVALLLQKNPNLDPAKVKEMLCKNCSIPGKAAGTFDSKWGFGLIDTLKLAEE</sequence>
<dbReference type="InterPro" id="IPR050131">
    <property type="entry name" value="Peptidase_S8_subtilisin-like"/>
</dbReference>
<dbReference type="GO" id="GO:0006508">
    <property type="term" value="P:proteolysis"/>
    <property type="evidence" value="ECO:0007669"/>
    <property type="project" value="UniProtKB-KW"/>
</dbReference>
<feature type="active site" description="Charge relay system" evidence="5 6">
    <location>
        <position position="136"/>
    </location>
</feature>
<dbReference type="InterPro" id="IPR000209">
    <property type="entry name" value="Peptidase_S8/S53_dom"/>
</dbReference>
<dbReference type="InterPro" id="IPR036852">
    <property type="entry name" value="Peptidase_S8/S53_dom_sf"/>
</dbReference>
<dbReference type="STRING" id="211165.GCA_000317285_05049"/>
<dbReference type="PROSITE" id="PS00137">
    <property type="entry name" value="SUBTILASE_HIS"/>
    <property type="match status" value="1"/>
</dbReference>
<keyword evidence="10" id="KW-1185">Reference proteome</keyword>
<proteinExistence type="inferred from homology"/>
<dbReference type="OrthoDB" id="9762689at2"/>
<gene>
    <name evidence="9" type="ORF">PCC6912_01390</name>
</gene>
<feature type="active site" description="Charge relay system" evidence="5 6">
    <location>
        <position position="522"/>
    </location>
</feature>
<dbReference type="PANTHER" id="PTHR43806:SF11">
    <property type="entry name" value="CEREVISIN-RELATED"/>
    <property type="match status" value="1"/>
</dbReference>
<evidence type="ECO:0000256" key="5">
    <source>
        <dbReference type="PIRSR" id="PIRSR615500-1"/>
    </source>
</evidence>
<comment type="similarity">
    <text evidence="1 6 7">Belongs to the peptidase S8 family.</text>
</comment>
<feature type="domain" description="Peptidase S8/S53" evidence="8">
    <location>
        <begin position="127"/>
        <end position="284"/>
    </location>
</feature>
<dbReference type="PROSITE" id="PS00138">
    <property type="entry name" value="SUBTILASE_SER"/>
    <property type="match status" value="1"/>
</dbReference>
<evidence type="ECO:0000259" key="8">
    <source>
        <dbReference type="Pfam" id="PF00082"/>
    </source>
</evidence>
<organism evidence="9 10">
    <name type="scientific">Chlorogloeopsis fritschii PCC 6912</name>
    <dbReference type="NCBI Taxonomy" id="211165"/>
    <lineage>
        <taxon>Bacteria</taxon>
        <taxon>Bacillati</taxon>
        <taxon>Cyanobacteriota</taxon>
        <taxon>Cyanophyceae</taxon>
        <taxon>Nostocales</taxon>
        <taxon>Chlorogloeopsidaceae</taxon>
        <taxon>Chlorogloeopsis</taxon>
    </lineage>
</organism>
<dbReference type="Proteomes" id="UP000268857">
    <property type="component" value="Unassembled WGS sequence"/>
</dbReference>
<dbReference type="InterPro" id="IPR023828">
    <property type="entry name" value="Peptidase_S8_Ser-AS"/>
</dbReference>
<evidence type="ECO:0000256" key="3">
    <source>
        <dbReference type="ARBA" id="ARBA00022801"/>
    </source>
</evidence>
<dbReference type="RefSeq" id="WP_016874388.1">
    <property type="nucleotide sequence ID" value="NZ_AJLN01000116.1"/>
</dbReference>
<dbReference type="SUPFAM" id="SSF52743">
    <property type="entry name" value="Subtilisin-like"/>
    <property type="match status" value="1"/>
</dbReference>
<feature type="domain" description="Peptidase S8/S53" evidence="8">
    <location>
        <begin position="424"/>
        <end position="572"/>
    </location>
</feature>
<evidence type="ECO:0000256" key="1">
    <source>
        <dbReference type="ARBA" id="ARBA00011073"/>
    </source>
</evidence>
<evidence type="ECO:0000313" key="10">
    <source>
        <dbReference type="Proteomes" id="UP000268857"/>
    </source>
</evidence>
<dbReference type="PRINTS" id="PR00723">
    <property type="entry name" value="SUBTILISIN"/>
</dbReference>